<sequence>TMSADFDGNEKFYLNLLREARAEAKALSQGEFVPETTITTAKTTPPPSLFVTPLETSPTPGLMLTTQDTSTTSGTGLLDQESSDSTMMFMWPVISVCSLLVFTITALLVIHACRKCWNSRPKLPSYPPPRPPIFQTDESNHYTSYNQSYLTPDMRRRRSEESEGYYVDLTNITDPSSQK</sequence>
<dbReference type="EMBL" id="BTRK01000005">
    <property type="protein sequence ID" value="GMR55082.1"/>
    <property type="molecule type" value="Genomic_DNA"/>
</dbReference>
<keyword evidence="2" id="KW-0812">Transmembrane</keyword>
<evidence type="ECO:0000256" key="1">
    <source>
        <dbReference type="SAM" id="MobiDB-lite"/>
    </source>
</evidence>
<keyword evidence="2" id="KW-0472">Membrane</keyword>
<feature type="region of interest" description="Disordered" evidence="1">
    <location>
        <begin position="56"/>
        <end position="75"/>
    </location>
</feature>
<feature type="non-terminal residue" evidence="3">
    <location>
        <position position="1"/>
    </location>
</feature>
<protein>
    <submittedName>
        <fullName evidence="3">Uncharacterized protein</fullName>
    </submittedName>
</protein>
<keyword evidence="4" id="KW-1185">Reference proteome</keyword>
<feature type="compositionally biased region" description="Low complexity" evidence="1">
    <location>
        <begin position="65"/>
        <end position="75"/>
    </location>
</feature>
<dbReference type="AlphaFoldDB" id="A0AAN5D2X1"/>
<accession>A0AAN5D2X1</accession>
<reference evidence="4" key="1">
    <citation type="submission" date="2022-10" db="EMBL/GenBank/DDBJ databases">
        <title>Genome assembly of Pristionchus species.</title>
        <authorList>
            <person name="Yoshida K."/>
            <person name="Sommer R.J."/>
        </authorList>
    </citation>
    <scope>NUCLEOTIDE SEQUENCE [LARGE SCALE GENOMIC DNA]</scope>
    <source>
        <strain evidence="4">RS5460</strain>
    </source>
</reference>
<comment type="caution">
    <text evidence="3">The sequence shown here is derived from an EMBL/GenBank/DDBJ whole genome shotgun (WGS) entry which is preliminary data.</text>
</comment>
<name>A0AAN5D2X1_9BILA</name>
<gene>
    <name evidence="3" type="ORF">PMAYCL1PPCAC_25277</name>
</gene>
<feature type="compositionally biased region" description="Polar residues" evidence="1">
    <location>
        <begin position="170"/>
        <end position="179"/>
    </location>
</feature>
<keyword evidence="2" id="KW-1133">Transmembrane helix</keyword>
<feature type="transmembrane region" description="Helical" evidence="2">
    <location>
        <begin position="89"/>
        <end position="110"/>
    </location>
</feature>
<evidence type="ECO:0000256" key="2">
    <source>
        <dbReference type="SAM" id="Phobius"/>
    </source>
</evidence>
<feature type="region of interest" description="Disordered" evidence="1">
    <location>
        <begin position="154"/>
        <end position="179"/>
    </location>
</feature>
<evidence type="ECO:0000313" key="4">
    <source>
        <dbReference type="Proteomes" id="UP001328107"/>
    </source>
</evidence>
<evidence type="ECO:0000313" key="3">
    <source>
        <dbReference type="EMBL" id="GMR55082.1"/>
    </source>
</evidence>
<organism evidence="3 4">
    <name type="scientific">Pristionchus mayeri</name>
    <dbReference type="NCBI Taxonomy" id="1317129"/>
    <lineage>
        <taxon>Eukaryota</taxon>
        <taxon>Metazoa</taxon>
        <taxon>Ecdysozoa</taxon>
        <taxon>Nematoda</taxon>
        <taxon>Chromadorea</taxon>
        <taxon>Rhabditida</taxon>
        <taxon>Rhabditina</taxon>
        <taxon>Diplogasteromorpha</taxon>
        <taxon>Diplogasteroidea</taxon>
        <taxon>Neodiplogasteridae</taxon>
        <taxon>Pristionchus</taxon>
    </lineage>
</organism>
<dbReference type="Proteomes" id="UP001328107">
    <property type="component" value="Unassembled WGS sequence"/>
</dbReference>
<proteinExistence type="predicted"/>